<comment type="caution">
    <text evidence="1">The sequence shown here is derived from an EMBL/GenBank/DDBJ whole genome shotgun (WGS) entry which is preliminary data.</text>
</comment>
<dbReference type="Proteomes" id="UP000324767">
    <property type="component" value="Unassembled WGS sequence"/>
</dbReference>
<name>A0A5M8PMQ8_9LECA</name>
<organism evidence="1 2">
    <name type="scientific">Lasallia pustulata</name>
    <dbReference type="NCBI Taxonomy" id="136370"/>
    <lineage>
        <taxon>Eukaryota</taxon>
        <taxon>Fungi</taxon>
        <taxon>Dikarya</taxon>
        <taxon>Ascomycota</taxon>
        <taxon>Pezizomycotina</taxon>
        <taxon>Lecanoromycetes</taxon>
        <taxon>OSLEUM clade</taxon>
        <taxon>Umbilicariomycetidae</taxon>
        <taxon>Umbilicariales</taxon>
        <taxon>Umbilicariaceae</taxon>
        <taxon>Lasallia</taxon>
    </lineage>
</organism>
<evidence type="ECO:0000313" key="2">
    <source>
        <dbReference type="Proteomes" id="UP000324767"/>
    </source>
</evidence>
<dbReference type="EMBL" id="VXIT01000009">
    <property type="protein sequence ID" value="KAA6410253.1"/>
    <property type="molecule type" value="Genomic_DNA"/>
</dbReference>
<accession>A0A5M8PMQ8</accession>
<gene>
    <name evidence="1" type="ORF">FRX48_05674</name>
</gene>
<dbReference type="AlphaFoldDB" id="A0A5M8PMQ8"/>
<protein>
    <submittedName>
        <fullName evidence="1">Uncharacterized protein</fullName>
    </submittedName>
</protein>
<sequence length="108" mass="12220">MGRSRLWVINGRDSLSNFQLQRIFAFSGAGHHAHELRLRNPALKDWLPSPSPYSYQSIVELDILWLIICVEGLEGRRGEQAGSSLKSLVIRINPASYAAQKSTCQQRR</sequence>
<reference evidence="1 2" key="1">
    <citation type="submission" date="2019-09" db="EMBL/GenBank/DDBJ databases">
        <title>The hologenome of the rock-dwelling lichen Lasallia pustulata.</title>
        <authorList>
            <person name="Greshake Tzovaras B."/>
            <person name="Segers F."/>
            <person name="Bicker A."/>
            <person name="Dal Grande F."/>
            <person name="Otte J."/>
            <person name="Hankeln T."/>
            <person name="Schmitt I."/>
            <person name="Ebersberger I."/>
        </authorList>
    </citation>
    <scope>NUCLEOTIDE SEQUENCE [LARGE SCALE GENOMIC DNA]</scope>
    <source>
        <strain evidence="1">A1-1</strain>
    </source>
</reference>
<evidence type="ECO:0000313" key="1">
    <source>
        <dbReference type="EMBL" id="KAA6410253.1"/>
    </source>
</evidence>
<proteinExistence type="predicted"/>